<organism evidence="9 10">
    <name type="scientific">Methylobacterium jeotgali</name>
    <dbReference type="NCBI Taxonomy" id="381630"/>
    <lineage>
        <taxon>Bacteria</taxon>
        <taxon>Pseudomonadati</taxon>
        <taxon>Pseudomonadota</taxon>
        <taxon>Alphaproteobacteria</taxon>
        <taxon>Hyphomicrobiales</taxon>
        <taxon>Methylobacteriaceae</taxon>
        <taxon>Methylobacterium</taxon>
    </lineage>
</organism>
<feature type="domain" description="Response regulatory" evidence="8">
    <location>
        <begin position="393"/>
        <end position="510"/>
    </location>
</feature>
<dbReference type="InterPro" id="IPR011006">
    <property type="entry name" value="CheY-like_superfamily"/>
</dbReference>
<evidence type="ECO:0000256" key="6">
    <source>
        <dbReference type="PROSITE-ProRule" id="PRU00169"/>
    </source>
</evidence>
<feature type="modified residue" description="4-aspartylphosphate" evidence="6">
    <location>
        <position position="444"/>
    </location>
</feature>
<dbReference type="Gene3D" id="3.30.565.10">
    <property type="entry name" value="Histidine kinase-like ATPase, C-terminal domain"/>
    <property type="match status" value="1"/>
</dbReference>
<dbReference type="CDD" id="cd00156">
    <property type="entry name" value="REC"/>
    <property type="match status" value="1"/>
</dbReference>
<dbReference type="PROSITE" id="PS50109">
    <property type="entry name" value="HIS_KIN"/>
    <property type="match status" value="1"/>
</dbReference>
<dbReference type="InterPro" id="IPR036890">
    <property type="entry name" value="HATPase_C_sf"/>
</dbReference>
<dbReference type="InterPro" id="IPR001789">
    <property type="entry name" value="Sig_transdc_resp-reg_receiver"/>
</dbReference>
<dbReference type="SMART" id="SM00387">
    <property type="entry name" value="HATPase_c"/>
    <property type="match status" value="1"/>
</dbReference>
<evidence type="ECO:0000256" key="2">
    <source>
        <dbReference type="ARBA" id="ARBA00012438"/>
    </source>
</evidence>
<dbReference type="RefSeq" id="WP_238278653.1">
    <property type="nucleotide sequence ID" value="NZ_BPQR01000085.1"/>
</dbReference>
<evidence type="ECO:0000256" key="3">
    <source>
        <dbReference type="ARBA" id="ARBA00022553"/>
    </source>
</evidence>
<evidence type="ECO:0000313" key="9">
    <source>
        <dbReference type="EMBL" id="GJE08714.1"/>
    </source>
</evidence>
<dbReference type="InterPro" id="IPR003594">
    <property type="entry name" value="HATPase_dom"/>
</dbReference>
<dbReference type="Gene3D" id="1.10.287.130">
    <property type="match status" value="1"/>
</dbReference>
<keyword evidence="3 6" id="KW-0597">Phosphoprotein</keyword>
<dbReference type="CDD" id="cd00075">
    <property type="entry name" value="HATPase"/>
    <property type="match status" value="1"/>
</dbReference>
<keyword evidence="4" id="KW-0808">Transferase</keyword>
<dbReference type="GO" id="GO:0016301">
    <property type="term" value="F:kinase activity"/>
    <property type="evidence" value="ECO:0007669"/>
    <property type="project" value="UniProtKB-KW"/>
</dbReference>
<dbReference type="Pfam" id="PF00512">
    <property type="entry name" value="HisKA"/>
    <property type="match status" value="1"/>
</dbReference>
<dbReference type="PRINTS" id="PR00344">
    <property type="entry name" value="BCTRLSENSOR"/>
</dbReference>
<dbReference type="EMBL" id="BPQR01000085">
    <property type="protein sequence ID" value="GJE08714.1"/>
    <property type="molecule type" value="Genomic_DNA"/>
</dbReference>
<dbReference type="SUPFAM" id="SSF52172">
    <property type="entry name" value="CheY-like"/>
    <property type="match status" value="1"/>
</dbReference>
<reference evidence="9" key="1">
    <citation type="journal article" date="2021" name="Front. Microbiol.">
        <title>Comprehensive Comparative Genomics and Phenotyping of Methylobacterium Species.</title>
        <authorList>
            <person name="Alessa O."/>
            <person name="Ogura Y."/>
            <person name="Fujitani Y."/>
            <person name="Takami H."/>
            <person name="Hayashi T."/>
            <person name="Sahin N."/>
            <person name="Tani A."/>
        </authorList>
    </citation>
    <scope>NUCLEOTIDE SEQUENCE</scope>
    <source>
        <strain evidence="9">LMG 23639</strain>
    </source>
</reference>
<evidence type="ECO:0000256" key="5">
    <source>
        <dbReference type="ARBA" id="ARBA00022777"/>
    </source>
</evidence>
<evidence type="ECO:0000259" key="7">
    <source>
        <dbReference type="PROSITE" id="PS50109"/>
    </source>
</evidence>
<dbReference type="EC" id="2.7.13.3" evidence="2"/>
<evidence type="ECO:0000256" key="1">
    <source>
        <dbReference type="ARBA" id="ARBA00000085"/>
    </source>
</evidence>
<name>A0ABQ4SZS4_9HYPH</name>
<dbReference type="InterPro" id="IPR003661">
    <property type="entry name" value="HisK_dim/P_dom"/>
</dbReference>
<dbReference type="PANTHER" id="PTHR43047:SF9">
    <property type="entry name" value="HISTIDINE KINASE"/>
    <property type="match status" value="1"/>
</dbReference>
<sequence length="528" mass="57668">MSLPPAPARSSPLDLDAIWEALQSAHFGLAVFASDRRLIAANGRLKALFDRASKTLSPGEALDAFLLALARTHEAVVETKPQRWAADLAAALWHEEAREVAMADGRVLEFLPSRDEVGRLVLSVQDITRLKRGERALQAAKDLAETANLTKSRFLRAANHDLRQPLATLKILIYTCLSLSDEAARREALHAMDVSVEVMEDLIRALLHIGQLDAGNIVPRKTTFPAATLLDRLRIQFEPLARDKGLILDVLPCALPIVTDKALLERVLANLVANAITYTPVGRVTVACVGDGTHCRIEVRDTGPGIAPDEQERIFEEFYRVGRAEDGQRKRLGLGLSIAKRISELAGHPILLESRLGEGSTFSIQVPLGDVWQSEVAETEISEMLAGQFAGLPVLVIEDDADLRRVLTGLLQRWGMEVTACARLAEVEAAIESGALEPLLVLSDYRLSGDERGTEVCARLRAHLGADLPCVIVTADADPESHARIRDLGFPVLTKPISPPGLRVLMHRLLYETTEMLPAEPQSHQGGE</sequence>
<comment type="caution">
    <text evidence="9">The sequence shown here is derived from an EMBL/GenBank/DDBJ whole genome shotgun (WGS) entry which is preliminary data.</text>
</comment>
<keyword evidence="10" id="KW-1185">Reference proteome</keyword>
<dbReference type="InterPro" id="IPR005467">
    <property type="entry name" value="His_kinase_dom"/>
</dbReference>
<evidence type="ECO:0000256" key="4">
    <source>
        <dbReference type="ARBA" id="ARBA00022679"/>
    </source>
</evidence>
<gene>
    <name evidence="9" type="primary">rcsC_22</name>
    <name evidence="9" type="ORF">AOPFMNJM_4059</name>
</gene>
<evidence type="ECO:0000313" key="10">
    <source>
        <dbReference type="Proteomes" id="UP001055102"/>
    </source>
</evidence>
<dbReference type="SUPFAM" id="SSF47384">
    <property type="entry name" value="Homodimeric domain of signal transducing histidine kinase"/>
    <property type="match status" value="1"/>
</dbReference>
<dbReference type="Pfam" id="PF02518">
    <property type="entry name" value="HATPase_c"/>
    <property type="match status" value="1"/>
</dbReference>
<dbReference type="Pfam" id="PF00072">
    <property type="entry name" value="Response_reg"/>
    <property type="match status" value="1"/>
</dbReference>
<evidence type="ECO:0000259" key="8">
    <source>
        <dbReference type="PROSITE" id="PS50110"/>
    </source>
</evidence>
<dbReference type="SUPFAM" id="SSF55874">
    <property type="entry name" value="ATPase domain of HSP90 chaperone/DNA topoisomerase II/histidine kinase"/>
    <property type="match status" value="1"/>
</dbReference>
<dbReference type="CDD" id="cd00082">
    <property type="entry name" value="HisKA"/>
    <property type="match status" value="1"/>
</dbReference>
<comment type="catalytic activity">
    <reaction evidence="1">
        <text>ATP + protein L-histidine = ADP + protein N-phospho-L-histidine.</text>
        <dbReference type="EC" id="2.7.13.3"/>
    </reaction>
</comment>
<feature type="domain" description="Histidine kinase" evidence="7">
    <location>
        <begin position="157"/>
        <end position="370"/>
    </location>
</feature>
<dbReference type="Proteomes" id="UP001055102">
    <property type="component" value="Unassembled WGS sequence"/>
</dbReference>
<dbReference type="SMART" id="SM00448">
    <property type="entry name" value="REC"/>
    <property type="match status" value="1"/>
</dbReference>
<proteinExistence type="predicted"/>
<dbReference type="Pfam" id="PF12860">
    <property type="entry name" value="PAS_7"/>
    <property type="match status" value="1"/>
</dbReference>
<dbReference type="PANTHER" id="PTHR43047">
    <property type="entry name" value="TWO-COMPONENT HISTIDINE PROTEIN KINASE"/>
    <property type="match status" value="1"/>
</dbReference>
<keyword evidence="5 9" id="KW-0418">Kinase</keyword>
<protein>
    <recommendedName>
        <fullName evidence="2">histidine kinase</fullName>
        <ecNumber evidence="2">2.7.13.3</ecNumber>
    </recommendedName>
</protein>
<dbReference type="Gene3D" id="3.40.50.2300">
    <property type="match status" value="1"/>
</dbReference>
<dbReference type="InterPro" id="IPR036097">
    <property type="entry name" value="HisK_dim/P_sf"/>
</dbReference>
<dbReference type="SMART" id="SM00388">
    <property type="entry name" value="HisKA"/>
    <property type="match status" value="1"/>
</dbReference>
<dbReference type="InterPro" id="IPR004358">
    <property type="entry name" value="Sig_transdc_His_kin-like_C"/>
</dbReference>
<reference evidence="9" key="2">
    <citation type="submission" date="2021-08" db="EMBL/GenBank/DDBJ databases">
        <authorList>
            <person name="Tani A."/>
            <person name="Ola A."/>
            <person name="Ogura Y."/>
            <person name="Katsura K."/>
            <person name="Hayashi T."/>
        </authorList>
    </citation>
    <scope>NUCLEOTIDE SEQUENCE</scope>
    <source>
        <strain evidence="9">LMG 23639</strain>
    </source>
</reference>
<accession>A0ABQ4SZS4</accession>
<dbReference type="PROSITE" id="PS50110">
    <property type="entry name" value="RESPONSE_REGULATORY"/>
    <property type="match status" value="1"/>
</dbReference>